<evidence type="ECO:0000313" key="3">
    <source>
        <dbReference type="EMBL" id="CAI8034931.1"/>
    </source>
</evidence>
<feature type="compositionally biased region" description="Basic and acidic residues" evidence="2">
    <location>
        <begin position="1053"/>
        <end position="1064"/>
    </location>
</feature>
<evidence type="ECO:0000256" key="1">
    <source>
        <dbReference type="SAM" id="Coils"/>
    </source>
</evidence>
<protein>
    <submittedName>
        <fullName evidence="3">Uncharacterized protein</fullName>
    </submittedName>
</protein>
<accession>A0AA35X007</accession>
<dbReference type="Proteomes" id="UP001174909">
    <property type="component" value="Unassembled WGS sequence"/>
</dbReference>
<evidence type="ECO:0000313" key="4">
    <source>
        <dbReference type="Proteomes" id="UP001174909"/>
    </source>
</evidence>
<keyword evidence="4" id="KW-1185">Reference proteome</keyword>
<sequence>MEGLFSHFFSADRRGYHEEDMRWFLELANQQDDWCVPHVSDIVIGGTSEQDLVDELQKSIYEKEKSRTATLTVEIPKDAISMCTFKMYLSRLLGECDRQNEDPARCGPLLLHQYHPRLQVGQALVKKASVGSSGPYIPTFYQESPAICPEQASLGRRMQQPLAHLYFLTVLEHVLAEEKSLANMAKAARQLSDLVNSGTSSDPAQQAVLQIELQAVLQVVAKLLAKLLGAESDERAQFGELKDSIEDINRLFGDVSTGGERVGGHGMVVALHLLKVLKSSRKFIELMTTKFEMRCREIKCLWPIHERLQEPGESTVHLLPFMLPGVGGVEDDLRGLYKRVKKAMEEIHQLNNANNIKELERIATECNSPRRMSGGTDRLSPGKRVNSHCNFKMMMWLVIFYEFYDKGKQSPTLCGVIGSEDLSQLSKLAGLRESEIRLFQCFLDTRLMQCRPEDPNTLRLDEEVLELGPGGRLRRKQPRGRHKMVDPLHELFHPTDPTTIDQSDRDLRYALANMVAVVLGCEPESNHLWYHLFDQEPLWNTYLTGFMYSSKINKDGLLYDCGVELTPDGQFGRQDYHKHAGRGTYTLHSLYLLLWANFGAFCMALLVLPDADRTIHGPLISEWLSVRHYCISQLRTVWMHIRNNLGISDEERSFLIMRCMKTLYEVLNSDTSDPETRRGVFTSIEQLDSYEKLWHARVYRPSRDEMTEKFIQYSNVMQHAVFVEMRSLELCYPHYPTEQDFTHSVLSSGDVVREDIALLSRFSLQWRRLQAGGELLPDLVELYQWLHTDLAHLVSYDKACTVTIRKVINRAVKKYSRDRGQYLEQLFVRVKEGYNKYVELIGGAIGVEAYAAVRQGNKIYTIDDDIPLLHFLTDVEEEEQGNDWLFTVIADIITAHNDMVELPRQVASQPFKRLLPQQQSTAYPGEIATANCIIPHFKMLHGVNELVQLLRSRHRNILHTYPSFSPNVARQQQSATMSLGSAPSPSPASPLFHLQELQEDIIVSFVAGKPFILDVSVLRTLFKFKVSVPKSSATQGRCDQLRRAGGHTGEAPRGAEGRHGPGVL</sequence>
<evidence type="ECO:0000256" key="2">
    <source>
        <dbReference type="SAM" id="MobiDB-lite"/>
    </source>
</evidence>
<dbReference type="AlphaFoldDB" id="A0AA35X007"/>
<name>A0AA35X007_GEOBA</name>
<reference evidence="3" key="1">
    <citation type="submission" date="2023-03" db="EMBL/GenBank/DDBJ databases">
        <authorList>
            <person name="Steffen K."/>
            <person name="Cardenas P."/>
        </authorList>
    </citation>
    <scope>NUCLEOTIDE SEQUENCE</scope>
</reference>
<keyword evidence="1" id="KW-0175">Coiled coil</keyword>
<dbReference type="EMBL" id="CASHTH010002758">
    <property type="protein sequence ID" value="CAI8034931.1"/>
    <property type="molecule type" value="Genomic_DNA"/>
</dbReference>
<feature type="region of interest" description="Disordered" evidence="2">
    <location>
        <begin position="1035"/>
        <end position="1064"/>
    </location>
</feature>
<gene>
    <name evidence="3" type="ORF">GBAR_LOCUS19615</name>
</gene>
<organism evidence="3 4">
    <name type="scientific">Geodia barretti</name>
    <name type="common">Barrett's horny sponge</name>
    <dbReference type="NCBI Taxonomy" id="519541"/>
    <lineage>
        <taxon>Eukaryota</taxon>
        <taxon>Metazoa</taxon>
        <taxon>Porifera</taxon>
        <taxon>Demospongiae</taxon>
        <taxon>Heteroscleromorpha</taxon>
        <taxon>Tetractinellida</taxon>
        <taxon>Astrophorina</taxon>
        <taxon>Geodiidae</taxon>
        <taxon>Geodia</taxon>
    </lineage>
</organism>
<proteinExistence type="predicted"/>
<comment type="caution">
    <text evidence="3">The sequence shown here is derived from an EMBL/GenBank/DDBJ whole genome shotgun (WGS) entry which is preliminary data.</text>
</comment>
<feature type="coiled-coil region" evidence="1">
    <location>
        <begin position="333"/>
        <end position="360"/>
    </location>
</feature>